<accession>A0A167KCH3</accession>
<gene>
    <name evidence="3" type="ORF">NOR_00130</name>
</gene>
<evidence type="ECO:0000313" key="4">
    <source>
        <dbReference type="Proteomes" id="UP000243498"/>
    </source>
</evidence>
<keyword evidence="1" id="KW-0732">Signal</keyword>
<dbReference type="OMA" id="ANYRDCA"/>
<dbReference type="Proteomes" id="UP000243498">
    <property type="component" value="Unassembled WGS sequence"/>
</dbReference>
<proteinExistence type="predicted"/>
<comment type="caution">
    <text evidence="3">The sequence shown here is derived from an EMBL/GenBank/DDBJ whole genome shotgun (WGS) entry which is preliminary data.</text>
</comment>
<evidence type="ECO:0000256" key="1">
    <source>
        <dbReference type="SAM" id="SignalP"/>
    </source>
</evidence>
<sequence length="160" mass="17089">MAFGHYVLVLAICFLNLGFASPVVAPMANSTGISWHPAGYTQSTCEPSTFSASPNTDAANWRECASLYSSWTSTNGTFSLGNVDDSGFTPILHTTDCTLGVKPANPSQGPFTIGDRDIKTLLDTSLRQFSEGTDLRVTGIVRCASAMGRKGDVNWRISKS</sequence>
<name>A0A167KCH3_METRR</name>
<feature type="domain" description="Ecp2 effector protein-like" evidence="2">
    <location>
        <begin position="44"/>
        <end position="143"/>
    </location>
</feature>
<dbReference type="STRING" id="1081105.A0A167KCH3"/>
<evidence type="ECO:0000259" key="2">
    <source>
        <dbReference type="Pfam" id="PF14856"/>
    </source>
</evidence>
<dbReference type="OrthoDB" id="4944568at2759"/>
<keyword evidence="4" id="KW-1185">Reference proteome</keyword>
<dbReference type="EMBL" id="AZHC01000001">
    <property type="protein sequence ID" value="OAA51537.1"/>
    <property type="molecule type" value="Genomic_DNA"/>
</dbReference>
<reference evidence="3 4" key="1">
    <citation type="journal article" date="2016" name="Genome Biol. Evol.">
        <title>Divergent and convergent evolution of fungal pathogenicity.</title>
        <authorList>
            <person name="Shang Y."/>
            <person name="Xiao G."/>
            <person name="Zheng P."/>
            <person name="Cen K."/>
            <person name="Zhan S."/>
            <person name="Wang C."/>
        </authorList>
    </citation>
    <scope>NUCLEOTIDE SEQUENCE [LARGE SCALE GENOMIC DNA]</scope>
    <source>
        <strain evidence="3 4">RCEF 4871</strain>
    </source>
</reference>
<feature type="signal peptide" evidence="1">
    <location>
        <begin position="1"/>
        <end position="20"/>
    </location>
</feature>
<protein>
    <recommendedName>
        <fullName evidence="2">Ecp2 effector protein-like domain-containing protein</fullName>
    </recommendedName>
</protein>
<feature type="chain" id="PRO_5007889337" description="Ecp2 effector protein-like domain-containing protein" evidence="1">
    <location>
        <begin position="21"/>
        <end position="160"/>
    </location>
</feature>
<dbReference type="AlphaFoldDB" id="A0A167KCH3"/>
<dbReference type="Pfam" id="PF14856">
    <property type="entry name" value="Hce2"/>
    <property type="match status" value="1"/>
</dbReference>
<evidence type="ECO:0000313" key="3">
    <source>
        <dbReference type="EMBL" id="OAA51537.1"/>
    </source>
</evidence>
<organism evidence="3 4">
    <name type="scientific">Metarhizium rileyi (strain RCEF 4871)</name>
    <name type="common">Nomuraea rileyi</name>
    <dbReference type="NCBI Taxonomy" id="1649241"/>
    <lineage>
        <taxon>Eukaryota</taxon>
        <taxon>Fungi</taxon>
        <taxon>Dikarya</taxon>
        <taxon>Ascomycota</taxon>
        <taxon>Pezizomycotina</taxon>
        <taxon>Sordariomycetes</taxon>
        <taxon>Hypocreomycetidae</taxon>
        <taxon>Hypocreales</taxon>
        <taxon>Clavicipitaceae</taxon>
        <taxon>Metarhizium</taxon>
    </lineage>
</organism>
<dbReference type="InterPro" id="IPR029226">
    <property type="entry name" value="Ecp2-like"/>
</dbReference>